<dbReference type="SUPFAM" id="SSF53756">
    <property type="entry name" value="UDP-Glycosyltransferase/glycogen phosphorylase"/>
    <property type="match status" value="1"/>
</dbReference>
<evidence type="ECO:0000256" key="1">
    <source>
        <dbReference type="SAM" id="Phobius"/>
    </source>
</evidence>
<dbReference type="EMBL" id="CP069213">
    <property type="protein sequence ID" value="QRH00526.1"/>
    <property type="molecule type" value="Genomic_DNA"/>
</dbReference>
<dbReference type="Gene3D" id="3.40.50.2000">
    <property type="entry name" value="Glycogen Phosphorylase B"/>
    <property type="match status" value="1"/>
</dbReference>
<dbReference type="Proteomes" id="UP000596252">
    <property type="component" value="Chromosome"/>
</dbReference>
<keyword evidence="1" id="KW-0472">Membrane</keyword>
<dbReference type="RefSeq" id="WP_203324249.1">
    <property type="nucleotide sequence ID" value="NZ_CP069213.1"/>
</dbReference>
<keyword evidence="1" id="KW-0812">Transmembrane</keyword>
<evidence type="ECO:0000313" key="3">
    <source>
        <dbReference type="Proteomes" id="UP000596252"/>
    </source>
</evidence>
<evidence type="ECO:0008006" key="4">
    <source>
        <dbReference type="Google" id="ProtNLM"/>
    </source>
</evidence>
<name>A0ABX7FZN9_9GAMM</name>
<reference evidence="2 3" key="1">
    <citation type="journal article" date="2012" name="Antonie Van Leeuwenhoek">
        <title>Shewanella litorisediminis sp. nov., a gammaproteobacterium isolated from a tidal flat sediment.</title>
        <authorList>
            <person name="Lee M.H."/>
            <person name="Yoon J.H."/>
        </authorList>
    </citation>
    <scope>NUCLEOTIDE SEQUENCE [LARGE SCALE GENOMIC DNA]</scope>
    <source>
        <strain evidence="2 3">SMK1-12</strain>
    </source>
</reference>
<feature type="transmembrane region" description="Helical" evidence="1">
    <location>
        <begin position="85"/>
        <end position="107"/>
    </location>
</feature>
<accession>A0ABX7FZN9</accession>
<dbReference type="NCBIfam" id="NF041549">
    <property type="entry name" value="PssD"/>
    <property type="match status" value="1"/>
</dbReference>
<organism evidence="2 3">
    <name type="scientific">Shewanella litorisediminis</name>
    <dbReference type="NCBI Taxonomy" id="1173586"/>
    <lineage>
        <taxon>Bacteria</taxon>
        <taxon>Pseudomonadati</taxon>
        <taxon>Pseudomonadota</taxon>
        <taxon>Gammaproteobacteria</taxon>
        <taxon>Alteromonadales</taxon>
        <taxon>Shewanellaceae</taxon>
        <taxon>Shewanella</taxon>
    </lineage>
</organism>
<keyword evidence="1" id="KW-1133">Transmembrane helix</keyword>
<gene>
    <name evidence="2" type="ORF">JQC75_11585</name>
</gene>
<keyword evidence="3" id="KW-1185">Reference proteome</keyword>
<evidence type="ECO:0000313" key="2">
    <source>
        <dbReference type="EMBL" id="QRH00526.1"/>
    </source>
</evidence>
<protein>
    <recommendedName>
        <fullName evidence="4">Polysaccharide biosynthesis protein</fullName>
    </recommendedName>
</protein>
<proteinExistence type="predicted"/>
<sequence>MKNILLCYGNGGHRAQAFRLYNILCPRYSDLRFYTVTDVGSHPEFSLAHLEVGESRDKANGKIQTLPQIIKNIFIIRRFVKKYNVNYIISTGPGVSLLVYLASIFSVKKFIHLETWSKFENITITTRILKLFGCTILYQNEELRMFLPNGIFVGRL</sequence>